<proteinExistence type="predicted"/>
<sequence length="81" mass="9812">MDEDLRESYRTLEKRLFYEGRFVTPYFIEANNMLLSFQAIGLEPFLTLDEPIFPRFVAEFSHSLEIKRDEEEHLYIEFKLS</sequence>
<dbReference type="AlphaFoldDB" id="A0A6L2K8X1"/>
<evidence type="ECO:0000313" key="1">
    <source>
        <dbReference type="EMBL" id="GEU45891.1"/>
    </source>
</evidence>
<organism evidence="1">
    <name type="scientific">Tanacetum cinerariifolium</name>
    <name type="common">Dalmatian daisy</name>
    <name type="synonym">Chrysanthemum cinerariifolium</name>
    <dbReference type="NCBI Taxonomy" id="118510"/>
    <lineage>
        <taxon>Eukaryota</taxon>
        <taxon>Viridiplantae</taxon>
        <taxon>Streptophyta</taxon>
        <taxon>Embryophyta</taxon>
        <taxon>Tracheophyta</taxon>
        <taxon>Spermatophyta</taxon>
        <taxon>Magnoliopsida</taxon>
        <taxon>eudicotyledons</taxon>
        <taxon>Gunneridae</taxon>
        <taxon>Pentapetalae</taxon>
        <taxon>asterids</taxon>
        <taxon>campanulids</taxon>
        <taxon>Asterales</taxon>
        <taxon>Asteraceae</taxon>
        <taxon>Asteroideae</taxon>
        <taxon>Anthemideae</taxon>
        <taxon>Anthemidinae</taxon>
        <taxon>Tanacetum</taxon>
    </lineage>
</organism>
<gene>
    <name evidence="1" type="ORF">Tci_017869</name>
</gene>
<comment type="caution">
    <text evidence="1">The sequence shown here is derived from an EMBL/GenBank/DDBJ whole genome shotgun (WGS) entry which is preliminary data.</text>
</comment>
<dbReference type="EMBL" id="BKCJ010002049">
    <property type="protein sequence ID" value="GEU45891.1"/>
    <property type="molecule type" value="Genomic_DNA"/>
</dbReference>
<name>A0A6L2K8X1_TANCI</name>
<protein>
    <submittedName>
        <fullName evidence="1">Uncharacterized protein</fullName>
    </submittedName>
</protein>
<accession>A0A6L2K8X1</accession>
<reference evidence="1" key="1">
    <citation type="journal article" date="2019" name="Sci. Rep.">
        <title>Draft genome of Tanacetum cinerariifolium, the natural source of mosquito coil.</title>
        <authorList>
            <person name="Yamashiro T."/>
            <person name="Shiraishi A."/>
            <person name="Satake H."/>
            <person name="Nakayama K."/>
        </authorList>
    </citation>
    <scope>NUCLEOTIDE SEQUENCE</scope>
</reference>